<feature type="compositionally biased region" description="Polar residues" evidence="1">
    <location>
        <begin position="303"/>
        <end position="313"/>
    </location>
</feature>
<feature type="compositionally biased region" description="Basic residues" evidence="1">
    <location>
        <begin position="314"/>
        <end position="325"/>
    </location>
</feature>
<dbReference type="Proteomes" id="UP001642360">
    <property type="component" value="Unassembled WGS sequence"/>
</dbReference>
<proteinExistence type="predicted"/>
<dbReference type="EMBL" id="CAUOFW020008694">
    <property type="protein sequence ID" value="CAK9183592.1"/>
    <property type="molecule type" value="Genomic_DNA"/>
</dbReference>
<dbReference type="PANTHER" id="PTHR46293">
    <property type="entry name" value="E3 UBIQUITIN PROTEIN LIGASE DRIP1"/>
    <property type="match status" value="1"/>
</dbReference>
<evidence type="ECO:0000256" key="1">
    <source>
        <dbReference type="SAM" id="MobiDB-lite"/>
    </source>
</evidence>
<protein>
    <recommendedName>
        <fullName evidence="4">RING-type domain-containing protein</fullName>
    </recommendedName>
</protein>
<evidence type="ECO:0000313" key="2">
    <source>
        <dbReference type="EMBL" id="CAK9183592.1"/>
    </source>
</evidence>
<keyword evidence="3" id="KW-1185">Reference proteome</keyword>
<dbReference type="AlphaFoldDB" id="A0ABC8US09"/>
<dbReference type="SUPFAM" id="SSF57850">
    <property type="entry name" value="RING/U-box"/>
    <property type="match status" value="1"/>
</dbReference>
<evidence type="ECO:0008006" key="4">
    <source>
        <dbReference type="Google" id="ProtNLM"/>
    </source>
</evidence>
<feature type="region of interest" description="Disordered" evidence="1">
    <location>
        <begin position="285"/>
        <end position="334"/>
    </location>
</feature>
<comment type="caution">
    <text evidence="2">The sequence shown here is derived from an EMBL/GenBank/DDBJ whole genome shotgun (WGS) entry which is preliminary data.</text>
</comment>
<dbReference type="Gene3D" id="3.30.40.10">
    <property type="entry name" value="Zinc/RING finger domain, C3HC4 (zinc finger)"/>
    <property type="match status" value="1"/>
</dbReference>
<feature type="non-terminal residue" evidence="2">
    <location>
        <position position="398"/>
    </location>
</feature>
<feature type="region of interest" description="Disordered" evidence="1">
    <location>
        <begin position="128"/>
        <end position="164"/>
    </location>
</feature>
<sequence>MASISKDMQARAEKLKSVVTCPICNKFFKDATAIFCRKCISKKITEENLRNCPVCDKDLGCAPLEKLRMDHDVQDIRTSIKTFAKMKTKEHELAKGTASEAKATRREVKEPEVVPSIPLFPRRKERSLSSLVSTPGVANNSARSGRRKHSARKATAFGGSTSTLPIEEPITKVDERPESSNSPLTLNKIMQDKKQASLCALLVCHYTFFNNSILLNIVLLQKNSAVESSKQHMPDKATTEQRGEPFDGMTDLWKPLNCLVEAGGMTKSNMSHLEGSVMKSALPNVHEDVPKGKGKECAKDSKNTTTAAPSGSTKPRKMRRGRKKREVASEGLNIPAQEVVDTTNRRSETRVTPIWLSLVASDKHYLVLPFSYMLIVVTNCLRKGNAPLPQLPSRYLMI</sequence>
<organism evidence="2 3">
    <name type="scientific">Ilex paraguariensis</name>
    <name type="common">yerba mate</name>
    <dbReference type="NCBI Taxonomy" id="185542"/>
    <lineage>
        <taxon>Eukaryota</taxon>
        <taxon>Viridiplantae</taxon>
        <taxon>Streptophyta</taxon>
        <taxon>Embryophyta</taxon>
        <taxon>Tracheophyta</taxon>
        <taxon>Spermatophyta</taxon>
        <taxon>Magnoliopsida</taxon>
        <taxon>eudicotyledons</taxon>
        <taxon>Gunneridae</taxon>
        <taxon>Pentapetalae</taxon>
        <taxon>asterids</taxon>
        <taxon>campanulids</taxon>
        <taxon>Aquifoliales</taxon>
        <taxon>Aquifoliaceae</taxon>
        <taxon>Ilex</taxon>
    </lineage>
</organism>
<feature type="compositionally biased region" description="Polar residues" evidence="1">
    <location>
        <begin position="128"/>
        <end position="143"/>
    </location>
</feature>
<reference evidence="2 3" key="1">
    <citation type="submission" date="2024-02" db="EMBL/GenBank/DDBJ databases">
        <authorList>
            <person name="Vignale AGUSTIN F."/>
            <person name="Sosa J E."/>
            <person name="Modenutti C."/>
        </authorList>
    </citation>
    <scope>NUCLEOTIDE SEQUENCE [LARGE SCALE GENOMIC DNA]</scope>
</reference>
<dbReference type="PANTHER" id="PTHR46293:SF3">
    <property type="entry name" value="E3 UBIQUITIN PROTEIN LIGASE DRIPH-RELATED"/>
    <property type="match status" value="1"/>
</dbReference>
<name>A0ABC8US09_9AQUA</name>
<gene>
    <name evidence="2" type="ORF">ILEXP_LOCUS53869</name>
</gene>
<dbReference type="InterPro" id="IPR013083">
    <property type="entry name" value="Znf_RING/FYVE/PHD"/>
</dbReference>
<evidence type="ECO:0000313" key="3">
    <source>
        <dbReference type="Proteomes" id="UP001642360"/>
    </source>
</evidence>
<dbReference type="InterPro" id="IPR044807">
    <property type="entry name" value="DRIP1-like"/>
</dbReference>
<feature type="compositionally biased region" description="Basic and acidic residues" evidence="1">
    <location>
        <begin position="285"/>
        <end position="302"/>
    </location>
</feature>
<accession>A0ABC8US09</accession>